<dbReference type="EMBL" id="JBBPBM010000041">
    <property type="protein sequence ID" value="KAK8524811.1"/>
    <property type="molecule type" value="Genomic_DNA"/>
</dbReference>
<evidence type="ECO:0000259" key="4">
    <source>
        <dbReference type="Pfam" id="PF00251"/>
    </source>
</evidence>
<accession>A0ABR2CWT0</accession>
<evidence type="ECO:0000313" key="5">
    <source>
        <dbReference type="EMBL" id="KAK8524811.1"/>
    </source>
</evidence>
<sequence>MCEAIPHQKIWLTGSLMRLPSLHPNHLMSTVSLERTIQDIYTIGSYDFVKDIFTPEDGSGEGESGLRYDHEKFYASKTFFDGVKGRRILTAWINESSIRADTIKRGGNSKRNFATQNGKRLVTTAAWKAIAQADVEVCFEVTDLHKAEVLEPIVTDPRLYCNQRRASS</sequence>
<gene>
    <name evidence="5" type="ORF">V6N12_029666</name>
</gene>
<dbReference type="InterPro" id="IPR023296">
    <property type="entry name" value="Glyco_hydro_beta-prop_sf"/>
</dbReference>
<dbReference type="Gene3D" id="2.115.10.20">
    <property type="entry name" value="Glycosyl hydrolase domain, family 43"/>
    <property type="match status" value="1"/>
</dbReference>
<dbReference type="Pfam" id="PF00251">
    <property type="entry name" value="Glyco_hydro_32N"/>
    <property type="match status" value="1"/>
</dbReference>
<name>A0ABR2CWT0_9ROSI</name>
<dbReference type="InterPro" id="IPR050551">
    <property type="entry name" value="Fructan_Metab_Enzymes"/>
</dbReference>
<protein>
    <recommendedName>
        <fullName evidence="4">Glycosyl hydrolase family 32 N-terminal domain-containing protein</fullName>
    </recommendedName>
</protein>
<keyword evidence="3" id="KW-0326">Glycosidase</keyword>
<keyword evidence="6" id="KW-1185">Reference proteome</keyword>
<reference evidence="5 6" key="1">
    <citation type="journal article" date="2024" name="G3 (Bethesda)">
        <title>Genome assembly of Hibiscus sabdariffa L. provides insights into metabolisms of medicinal natural products.</title>
        <authorList>
            <person name="Kim T."/>
        </authorList>
    </citation>
    <scope>NUCLEOTIDE SEQUENCE [LARGE SCALE GENOMIC DNA]</scope>
    <source>
        <strain evidence="5">TK-2024</strain>
        <tissue evidence="5">Old leaves</tissue>
    </source>
</reference>
<evidence type="ECO:0000256" key="2">
    <source>
        <dbReference type="ARBA" id="ARBA00022801"/>
    </source>
</evidence>
<organism evidence="5 6">
    <name type="scientific">Hibiscus sabdariffa</name>
    <name type="common">roselle</name>
    <dbReference type="NCBI Taxonomy" id="183260"/>
    <lineage>
        <taxon>Eukaryota</taxon>
        <taxon>Viridiplantae</taxon>
        <taxon>Streptophyta</taxon>
        <taxon>Embryophyta</taxon>
        <taxon>Tracheophyta</taxon>
        <taxon>Spermatophyta</taxon>
        <taxon>Magnoliopsida</taxon>
        <taxon>eudicotyledons</taxon>
        <taxon>Gunneridae</taxon>
        <taxon>Pentapetalae</taxon>
        <taxon>rosids</taxon>
        <taxon>malvids</taxon>
        <taxon>Malvales</taxon>
        <taxon>Malvaceae</taxon>
        <taxon>Malvoideae</taxon>
        <taxon>Hibiscus</taxon>
    </lineage>
</organism>
<evidence type="ECO:0000256" key="1">
    <source>
        <dbReference type="ARBA" id="ARBA00009902"/>
    </source>
</evidence>
<dbReference type="Proteomes" id="UP001472677">
    <property type="component" value="Unassembled WGS sequence"/>
</dbReference>
<dbReference type="PANTHER" id="PTHR31953">
    <property type="entry name" value="BETA-FRUCTOFURANOSIDASE, INSOLUBLE ISOENZYME CWINV1-RELATED"/>
    <property type="match status" value="1"/>
</dbReference>
<comment type="similarity">
    <text evidence="1">Belongs to the glycosyl hydrolase 32 family.</text>
</comment>
<feature type="domain" description="Glycosyl hydrolase family 32 N-terminal" evidence="4">
    <location>
        <begin position="32"/>
        <end position="104"/>
    </location>
</feature>
<dbReference type="SUPFAM" id="SSF75005">
    <property type="entry name" value="Arabinanase/levansucrase/invertase"/>
    <property type="match status" value="1"/>
</dbReference>
<keyword evidence="2" id="KW-0378">Hydrolase</keyword>
<evidence type="ECO:0000256" key="3">
    <source>
        <dbReference type="ARBA" id="ARBA00023295"/>
    </source>
</evidence>
<proteinExistence type="inferred from homology"/>
<dbReference type="InterPro" id="IPR013148">
    <property type="entry name" value="Glyco_hydro_32_N"/>
</dbReference>
<comment type="caution">
    <text evidence="5">The sequence shown here is derived from an EMBL/GenBank/DDBJ whole genome shotgun (WGS) entry which is preliminary data.</text>
</comment>
<evidence type="ECO:0000313" key="6">
    <source>
        <dbReference type="Proteomes" id="UP001472677"/>
    </source>
</evidence>